<gene>
    <name evidence="6" type="primary">ccdc180</name>
</gene>
<evidence type="ECO:0000259" key="3">
    <source>
        <dbReference type="Pfam" id="PF14643"/>
    </source>
</evidence>
<feature type="region of interest" description="Disordered" evidence="2">
    <location>
        <begin position="990"/>
        <end position="1009"/>
    </location>
</feature>
<feature type="coiled-coil region" evidence="1">
    <location>
        <begin position="1247"/>
        <end position="1275"/>
    </location>
</feature>
<reference evidence="6" key="1">
    <citation type="submission" date="2025-08" db="UniProtKB">
        <authorList>
            <consortium name="RefSeq"/>
        </authorList>
    </citation>
    <scope>IDENTIFICATION</scope>
    <source>
        <tissue evidence="6">White muscle</tissue>
    </source>
</reference>
<dbReference type="InterPro" id="IPR028089">
    <property type="entry name" value="DUF4455"/>
</dbReference>
<feature type="compositionally biased region" description="Low complexity" evidence="2">
    <location>
        <begin position="999"/>
        <end position="1009"/>
    </location>
</feature>
<proteinExistence type="predicted"/>
<evidence type="ECO:0000313" key="5">
    <source>
        <dbReference type="Proteomes" id="UP000808372"/>
    </source>
</evidence>
<evidence type="ECO:0000256" key="2">
    <source>
        <dbReference type="SAM" id="MobiDB-lite"/>
    </source>
</evidence>
<organism evidence="5 6">
    <name type="scientific">Salvelinus namaycush</name>
    <name type="common">Lake trout</name>
    <name type="synonym">Salmo namaycush</name>
    <dbReference type="NCBI Taxonomy" id="8040"/>
    <lineage>
        <taxon>Eukaryota</taxon>
        <taxon>Metazoa</taxon>
        <taxon>Chordata</taxon>
        <taxon>Craniata</taxon>
        <taxon>Vertebrata</taxon>
        <taxon>Euteleostomi</taxon>
        <taxon>Actinopterygii</taxon>
        <taxon>Neopterygii</taxon>
        <taxon>Teleostei</taxon>
        <taxon>Protacanthopterygii</taxon>
        <taxon>Salmoniformes</taxon>
        <taxon>Salmonidae</taxon>
        <taxon>Salmoninae</taxon>
        <taxon>Salvelinus</taxon>
    </lineage>
</organism>
<feature type="region of interest" description="Disordered" evidence="2">
    <location>
        <begin position="24"/>
        <end position="53"/>
    </location>
</feature>
<feature type="domain" description="DUF4456" evidence="4">
    <location>
        <begin position="1125"/>
        <end position="1329"/>
    </location>
</feature>
<evidence type="ECO:0000259" key="4">
    <source>
        <dbReference type="Pfam" id="PF14644"/>
    </source>
</evidence>
<dbReference type="PANTHER" id="PTHR21444:SF14">
    <property type="entry name" value="COILED-COIL DOMAIN-CONTAINING PROTEIN 180"/>
    <property type="match status" value="1"/>
</dbReference>
<evidence type="ECO:0000313" key="6">
    <source>
        <dbReference type="RefSeq" id="XP_038853021.1"/>
    </source>
</evidence>
<keyword evidence="1" id="KW-0175">Coiled coil</keyword>
<accession>A0A8U0UIJ7</accession>
<name>A0A8U0UIJ7_SALNM</name>
<dbReference type="KEGG" id="snh:120050502"/>
<evidence type="ECO:0000256" key="1">
    <source>
        <dbReference type="SAM" id="Coils"/>
    </source>
</evidence>
<sequence>MAETRVIPSGKVYRQMFDAQVQLSRSLHDTRRKRETNEGFLPRDNPPLSRDTDTGLQQQIRTLQAETHQCSEEMAVRDQLFSGIKHCQTSEEQLVEEEIRGLPDHVVAEKPGSDIIDRLMEKKQRNHLEAVGQLYRDLSVLSVEYETLFRQTGQEVLHQLSVYDGNVERQMQRIENISDLEKFTLQGLHEFWDTVKQESVIRRKWIKDLDDTLAKYESDRTAMIAALLRKYTGKLEKICYVMPSDIHRLINREAMMINQAILANRRAVAKLYLNLMENDLQKEVFQRLRWEDKLQDWKSFKVLGVVSRFKDFMGSPPIQCPKDVQAILDTMSAAQQSFRERRINILQSLTAMIPPRCSKTLIAEWYNSLSSVNEQIEEIQDTVHSEFLPLIGKCQSQTEEHLATMDRAFESLAKRAAVLSKSLFKFTRGASHLWEVHSAGLQRREQQLQDQLDEVRYSQEHEIQKKEAHLDVMLDRLRQESTEEALKITLEKTLHSLDEIKLVYMHFYKEEVDTVESYPAMVLEELHSYSFAVSRFFNVKELYTGSQDVIDSHREFLDSQSSETFCTSKGNVYNGQSFVSQWDTEQDSIPSEMELVVFPRSLLADLQKDIRLLFFNHLEERYQTALTNTMNIVAAKKEALKSEQDLRLHLHQPRAKRIEVDIHNVRAAELVLHRDRVDRHCKGILQALGNCRTDFHELQIRQHKLTEDFRSQIYSMEDVFTYATKSDVLVGLCGTLQSNLESHMNIIQASQRNFRQTLESKLDGLRETNVQLIKSFKLFSDGGNFTPKEIEAHHKRIEKMVKRIDTNDEAIMLDMEGTESKCLELAKDVINRFEEKFHFLTVDLKFLEKIQGMLTNTQVQIKTEATKSNMQNKKINSLLTELKTMVDTCARSSPEKTVTTDDVFTFTWSIIEELRARCHYLECFLNPSMAVLMPECPLQGAFGVAARPKSRKSASPAIDGLLQPSRMGVSFMDDVAVGVIRGLLRSERTSLKSPRKPIQSRQRGSQQQSQSGCRLLLGRGQGILPNLSVHKGQREPFLCRYHWSTIMQKSLVATVELLYSLVFLVSLHGDLSTLIYLFYSVKRFSKPTRFDKRFQVFGLKPETHGVTAFKTLITSILWKTNDILLLVAEEFYKKKERRPVTRPQYLQETFEQCAEEINKRLLVYQSQTQDYHNNCLQEFRQQLKDIEEGLSKVPGVLISNLGEQHLGSLSQDTDNIRQQLGITLHESEGRKKKHSGKLSVRLSHPACEKELEALNRAEEERQRELTNAITNTLQELQACVRKHGEEFVRALTSLTENLLFQMDNLLTVDEVQVGQAEMKSENVTTLIRRKQAGIPLEEKQSAHLIQRGSRTWPGISYFGYSTDDPVEQPCKKTASITTAKTTLGHLRAVEARESMYQCYEQRYREELARAVQESQVQRTEVQCWEEHWRGLLNTLTQLNAE</sequence>
<dbReference type="Proteomes" id="UP000808372">
    <property type="component" value="Chromosome 1"/>
</dbReference>
<dbReference type="GeneID" id="120050502"/>
<dbReference type="Pfam" id="PF14644">
    <property type="entry name" value="DUF4456"/>
    <property type="match status" value="1"/>
</dbReference>
<feature type="domain" description="DUF4455" evidence="3">
    <location>
        <begin position="121"/>
        <end position="381"/>
    </location>
</feature>
<dbReference type="RefSeq" id="XP_038853021.1">
    <property type="nucleotide sequence ID" value="XM_038997093.1"/>
</dbReference>
<dbReference type="PANTHER" id="PTHR21444">
    <property type="entry name" value="COILED-COIL DOMAIN-CONTAINING PROTEIN 180"/>
    <property type="match status" value="1"/>
</dbReference>
<dbReference type="Pfam" id="PF14643">
    <property type="entry name" value="DUF4455"/>
    <property type="match status" value="1"/>
</dbReference>
<dbReference type="CTD" id="100499483"/>
<protein>
    <submittedName>
        <fullName evidence="6">Coiled-coil domain-containing protein 180</fullName>
    </submittedName>
</protein>
<keyword evidence="5" id="KW-1185">Reference proteome</keyword>
<dbReference type="InterPro" id="IPR027914">
    <property type="entry name" value="DUF4456"/>
</dbReference>